<feature type="transmembrane region" description="Helical" evidence="9">
    <location>
        <begin position="264"/>
        <end position="288"/>
    </location>
</feature>
<evidence type="ECO:0000256" key="1">
    <source>
        <dbReference type="ARBA" id="ARBA00004651"/>
    </source>
</evidence>
<keyword evidence="6 9" id="KW-0472">Membrane</keyword>
<feature type="transmembrane region" description="Helical" evidence="9">
    <location>
        <begin position="225"/>
        <end position="252"/>
    </location>
</feature>
<evidence type="ECO:0000256" key="6">
    <source>
        <dbReference type="ARBA" id="ARBA00023136"/>
    </source>
</evidence>
<dbReference type="AlphaFoldDB" id="A0A554W8D0"/>
<feature type="transmembrane region" description="Helical" evidence="9">
    <location>
        <begin position="92"/>
        <end position="118"/>
    </location>
</feature>
<feature type="transmembrane region" description="Helical" evidence="9">
    <location>
        <begin position="476"/>
        <end position="497"/>
    </location>
</feature>
<protein>
    <submittedName>
        <fullName evidence="11">Na(+)/H(+) antiporter subunit D</fullName>
    </submittedName>
</protein>
<dbReference type="PANTHER" id="PTHR42703:SF1">
    <property type="entry name" value="NA(+)_H(+) ANTIPORTER SUBUNIT D1"/>
    <property type="match status" value="1"/>
</dbReference>
<dbReference type="NCBIfam" id="NF009309">
    <property type="entry name" value="PRK12666.1"/>
    <property type="match status" value="1"/>
</dbReference>
<feature type="domain" description="NADH:quinone oxidoreductase/Mrp antiporter transmembrane" evidence="10">
    <location>
        <begin position="148"/>
        <end position="429"/>
    </location>
</feature>
<feature type="transmembrane region" description="Helical" evidence="9">
    <location>
        <begin position="183"/>
        <end position="205"/>
    </location>
</feature>
<comment type="caution">
    <text evidence="11">The sequence shown here is derived from an EMBL/GenBank/DDBJ whole genome shotgun (WGS) entry which is preliminary data.</text>
</comment>
<dbReference type="EMBL" id="VJNB01000005">
    <property type="protein sequence ID" value="TSE19835.1"/>
    <property type="molecule type" value="Genomic_DNA"/>
</dbReference>
<dbReference type="InterPro" id="IPR050586">
    <property type="entry name" value="CPA3_Na-H_Antiporter_D"/>
</dbReference>
<feature type="transmembrane region" description="Helical" evidence="9">
    <location>
        <begin position="54"/>
        <end position="72"/>
    </location>
</feature>
<evidence type="ECO:0000256" key="7">
    <source>
        <dbReference type="RuleBase" id="RU000320"/>
    </source>
</evidence>
<evidence type="ECO:0000256" key="2">
    <source>
        <dbReference type="ARBA" id="ARBA00005346"/>
    </source>
</evidence>
<gene>
    <name evidence="11" type="primary">mrpD_1</name>
    <name evidence="11" type="ORF">Talka_01183</name>
</gene>
<feature type="transmembrane region" description="Helical" evidence="9">
    <location>
        <begin position="434"/>
        <end position="455"/>
    </location>
</feature>
<sequence length="549" mass="56960">MAALQAFWQAHAPVLSVLLPSLTAVALLLLGDHDGPSAQGGGHGSAARLARRRALSLASATLGLLLALALVARASSGELTVYELGEWPAPFGIVMVVDRLAALMVLLTQAVALPVLGYACGGWDTRGRHFHAIFHFQLMGLNGAFLTGDLFNLFVFFEVLLIASYVLLLHGQGRERLRMGVHYVVLNLTASALFLIGLAIIYSVTGTLNMADVALKVAQLQGAELRLAQAAALILLVVFGLKAALVPLYFWLPGAYAAASAPVAALFAVMTKVGVYAIVRVHWVIFGLDAGAATLTAQPWLLPAALMTSVLGVLGALAAHTLARLVAYLTVASVGTIAAGVALFTPETLSAALYYTLHSTVVIAGLFLFVELAAAQRGAVGDRLQPAPAVREPVLLGVMMLFGAASAAGLPPLPGFLGKVMLLQSSAGLPAQPWVWSVMLGVGFLTLIGLARAGIVMFWHVEPAQPAPSAGGSARLLAAPWAFMALTVALAVGAAPVKAYTDAAARQLTDKAGYAAAVLARHGGPQVPTTRPYDGRVPASAVPAQEEAR</sequence>
<evidence type="ECO:0000256" key="9">
    <source>
        <dbReference type="SAM" id="Phobius"/>
    </source>
</evidence>
<keyword evidence="5 9" id="KW-1133">Transmembrane helix</keyword>
<organism evidence="11 12">
    <name type="scientific">Tepidimonas alkaliphilus</name>
    <dbReference type="NCBI Taxonomy" id="2588942"/>
    <lineage>
        <taxon>Bacteria</taxon>
        <taxon>Pseudomonadati</taxon>
        <taxon>Pseudomonadota</taxon>
        <taxon>Betaproteobacteria</taxon>
        <taxon>Burkholderiales</taxon>
        <taxon>Tepidimonas</taxon>
    </lineage>
</organism>
<keyword evidence="3" id="KW-1003">Cell membrane</keyword>
<feature type="transmembrane region" description="Helical" evidence="9">
    <location>
        <begin position="394"/>
        <end position="414"/>
    </location>
</feature>
<feature type="transmembrane region" description="Helical" evidence="9">
    <location>
        <begin position="300"/>
        <end position="318"/>
    </location>
</feature>
<dbReference type="RefSeq" id="WP_143890210.1">
    <property type="nucleotide sequence ID" value="NZ_VJNB01000005.1"/>
</dbReference>
<dbReference type="Proteomes" id="UP000315736">
    <property type="component" value="Unassembled WGS sequence"/>
</dbReference>
<feature type="transmembrane region" description="Helical" evidence="9">
    <location>
        <begin position="153"/>
        <end position="171"/>
    </location>
</feature>
<evidence type="ECO:0000313" key="12">
    <source>
        <dbReference type="Proteomes" id="UP000315736"/>
    </source>
</evidence>
<dbReference type="GO" id="GO:0005886">
    <property type="term" value="C:plasma membrane"/>
    <property type="evidence" value="ECO:0007669"/>
    <property type="project" value="UniProtKB-SubCell"/>
</dbReference>
<dbReference type="PANTHER" id="PTHR42703">
    <property type="entry name" value="NADH DEHYDROGENASE"/>
    <property type="match status" value="1"/>
</dbReference>
<dbReference type="InterPro" id="IPR003918">
    <property type="entry name" value="NADH_UbQ_OxRdtase"/>
</dbReference>
<evidence type="ECO:0000256" key="3">
    <source>
        <dbReference type="ARBA" id="ARBA00022475"/>
    </source>
</evidence>
<feature type="transmembrane region" description="Helical" evidence="9">
    <location>
        <begin position="325"/>
        <end position="346"/>
    </location>
</feature>
<reference evidence="11 12" key="1">
    <citation type="submission" date="2019-07" db="EMBL/GenBank/DDBJ databases">
        <title>Tepidimonas alkaliphilus YIM 72238 draft genome.</title>
        <authorList>
            <person name="Da Costa M.S."/>
            <person name="Froufe H.J.C."/>
            <person name="Egas C."/>
            <person name="Albuquerque L."/>
        </authorList>
    </citation>
    <scope>NUCLEOTIDE SEQUENCE [LARGE SCALE GENOMIC DNA]</scope>
    <source>
        <strain evidence="11 12">YIM 72238</strain>
    </source>
</reference>
<evidence type="ECO:0000256" key="8">
    <source>
        <dbReference type="SAM" id="MobiDB-lite"/>
    </source>
</evidence>
<dbReference type="InterPro" id="IPR001750">
    <property type="entry name" value="ND/Mrp_TM"/>
</dbReference>
<dbReference type="GO" id="GO:0008137">
    <property type="term" value="F:NADH dehydrogenase (ubiquinone) activity"/>
    <property type="evidence" value="ECO:0007669"/>
    <property type="project" value="InterPro"/>
</dbReference>
<evidence type="ECO:0000313" key="11">
    <source>
        <dbReference type="EMBL" id="TSE19835.1"/>
    </source>
</evidence>
<dbReference type="Pfam" id="PF00361">
    <property type="entry name" value="Proton_antipo_M"/>
    <property type="match status" value="1"/>
</dbReference>
<feature type="transmembrane region" description="Helical" evidence="9">
    <location>
        <begin position="6"/>
        <end position="30"/>
    </location>
</feature>
<name>A0A554W8D0_9BURK</name>
<dbReference type="PRINTS" id="PR01437">
    <property type="entry name" value="NUOXDRDTASE4"/>
</dbReference>
<proteinExistence type="inferred from homology"/>
<feature type="transmembrane region" description="Helical" evidence="9">
    <location>
        <begin position="352"/>
        <end position="374"/>
    </location>
</feature>
<evidence type="ECO:0000256" key="4">
    <source>
        <dbReference type="ARBA" id="ARBA00022692"/>
    </source>
</evidence>
<comment type="subcellular location">
    <subcellularLocation>
        <location evidence="1">Cell membrane</location>
        <topology evidence="1">Multi-pass membrane protein</topology>
    </subcellularLocation>
    <subcellularLocation>
        <location evidence="7">Membrane</location>
        <topology evidence="7">Multi-pass membrane protein</topology>
    </subcellularLocation>
</comment>
<dbReference type="GO" id="GO:0042773">
    <property type="term" value="P:ATP synthesis coupled electron transport"/>
    <property type="evidence" value="ECO:0007669"/>
    <property type="project" value="InterPro"/>
</dbReference>
<accession>A0A554W8D0</accession>
<comment type="similarity">
    <text evidence="2">Belongs to the CPA3 antiporters (TC 2.A.63) subunit D family.</text>
</comment>
<keyword evidence="4 7" id="KW-0812">Transmembrane</keyword>
<feature type="region of interest" description="Disordered" evidence="8">
    <location>
        <begin position="524"/>
        <end position="549"/>
    </location>
</feature>
<evidence type="ECO:0000256" key="5">
    <source>
        <dbReference type="ARBA" id="ARBA00022989"/>
    </source>
</evidence>
<dbReference type="OrthoDB" id="9768329at2"/>
<keyword evidence="12" id="KW-1185">Reference proteome</keyword>
<evidence type="ECO:0000259" key="10">
    <source>
        <dbReference type="Pfam" id="PF00361"/>
    </source>
</evidence>